<evidence type="ECO:0000313" key="2">
    <source>
        <dbReference type="Proteomes" id="UP000198607"/>
    </source>
</evidence>
<dbReference type="AlphaFoldDB" id="A0A1G7V9L2"/>
<dbReference type="EMBL" id="FNCY01000001">
    <property type="protein sequence ID" value="SDG56231.1"/>
    <property type="molecule type" value="Genomic_DNA"/>
</dbReference>
<name>A0A1G7V9L2_9RHOO</name>
<proteinExistence type="predicted"/>
<reference evidence="1 2" key="1">
    <citation type="submission" date="2016-10" db="EMBL/GenBank/DDBJ databases">
        <authorList>
            <person name="de Groot N.N."/>
        </authorList>
    </citation>
    <scope>NUCLEOTIDE SEQUENCE [LARGE SCALE GENOMIC DNA]</scope>
    <source>
        <strain evidence="1 2">DSM 5885</strain>
    </source>
</reference>
<protein>
    <submittedName>
        <fullName evidence="1">Uncharacterized protein</fullName>
    </submittedName>
</protein>
<gene>
    <name evidence="1" type="ORF">SAMN05660652_00130</name>
</gene>
<dbReference type="Proteomes" id="UP000198607">
    <property type="component" value="Unassembled WGS sequence"/>
</dbReference>
<accession>A0A1G7V9L2</accession>
<keyword evidence="2" id="KW-1185">Reference proteome</keyword>
<sequence length="130" mass="15075">MPKPKTVKPLFKKSLSFGFRVSKVETNASERRPLCWEFRDHIDYDNLFREVESVKLANDLSFHPTTLCMLLEHRQAIRGYLKAPRSARQAEAKALVSHWDLVPRRSLVTASWSLAHCQPTGQLLWALHQH</sequence>
<organism evidence="1 2">
    <name type="scientific">Propionivibrio dicarboxylicus</name>
    <dbReference type="NCBI Taxonomy" id="83767"/>
    <lineage>
        <taxon>Bacteria</taxon>
        <taxon>Pseudomonadati</taxon>
        <taxon>Pseudomonadota</taxon>
        <taxon>Betaproteobacteria</taxon>
        <taxon>Rhodocyclales</taxon>
        <taxon>Rhodocyclaceae</taxon>
        <taxon>Propionivibrio</taxon>
    </lineage>
</organism>
<evidence type="ECO:0000313" key="1">
    <source>
        <dbReference type="EMBL" id="SDG56231.1"/>
    </source>
</evidence>